<organism evidence="3 4">
    <name type="scientific">Leptotrombidium deliense</name>
    <dbReference type="NCBI Taxonomy" id="299467"/>
    <lineage>
        <taxon>Eukaryota</taxon>
        <taxon>Metazoa</taxon>
        <taxon>Ecdysozoa</taxon>
        <taxon>Arthropoda</taxon>
        <taxon>Chelicerata</taxon>
        <taxon>Arachnida</taxon>
        <taxon>Acari</taxon>
        <taxon>Acariformes</taxon>
        <taxon>Trombidiformes</taxon>
        <taxon>Prostigmata</taxon>
        <taxon>Anystina</taxon>
        <taxon>Parasitengona</taxon>
        <taxon>Trombiculoidea</taxon>
        <taxon>Trombiculidae</taxon>
        <taxon>Leptotrombidium</taxon>
    </lineage>
</organism>
<sequence>METSKECDFIVLLESTRKQFCDDKWDQTQRENAAKQLINAIELSRSEGAIRDGCDLLSHIVNSTKNEGFDSTFLQTLLNSLILKLLNVHSTLHIQSSLLKCFKCVVKNWSTSKGFDVEVLVSVINNVNRQINERFNEKSDDLWNELLWTNVILNSVRVIKCSLTFCDLTIPSQKSLNTILGFLKVFSFYGLAGYNVKKASVCPIFASPLNQYIPDELESSPVNRNHRNQRKRKPRQKRQHGNDDNDDNSEFSAAEQRGASTPSESEQSTAEYSKLNAIDLKAIIKQNSLKIRIACYESLCAVVKKVEKRTLFGYWSSFIPDSSGIGTTEFSVITTVLKDPSAKVRYKALYFLHELLLYGKNYVFTLIEGRKSQSKHPFTTVSQTLAGMIVELHRASNLILFAETNNEVLLHALKFLSSLIAVTPYNKLDDGLMSVVLNKSIVLMNSESLQNSCLAFFVNVFSLKPAPNALIHWCSSTEGKQHIELLLYYSFKKSSTLDSISQCNESLIFLSTFLDSGVKHESINITKVLNLAINISCHEVTLINPVLQSLVCKYLQSVALYIKSMNSIEVTDQERVINFWHNIFKTRLMCDFQESSTHIPSSSVTTIIDFISAVRSDTFELFEAWFKHHLISLIINKVKSETTISNQASAVRCLGVFLSFPSLIEDLSFVMDTTFICRDLISQFPTAVNREKHPLIHQSLWSFANVNDTLKKFYLNNEEITVDFLLENGRLSMQVLQLKMTSIVEENVHTNVVRCLSSLMQLLLQPERHALNKNAINCFVVEVTSKLISFLNKTKSFKLQWNVCSAFSSLLSNECYLLVVCEHLILVNEMQVSLFNAITSSKSHKVQAFAVDALCTSEKRMFYLFDLNIEQIFDSISKILVERHSLVLPTIRNIWVDKLCNALHKLTYLFEPSEEQIKNLLPFFEYTEINNEPAVKMKQRLMELNDYTTIVHNFSEQIRRSR</sequence>
<protein>
    <submittedName>
        <fullName evidence="3">HEAT repeat-containing protein 6-like isoform X1</fullName>
    </submittedName>
</protein>
<gene>
    <name evidence="3" type="ORF">B4U80_13655</name>
</gene>
<keyword evidence="4" id="KW-1185">Reference proteome</keyword>
<dbReference type="InterPro" id="IPR016024">
    <property type="entry name" value="ARM-type_fold"/>
</dbReference>
<dbReference type="PANTHER" id="PTHR13366">
    <property type="entry name" value="MALARIA ANTIGEN-RELATED"/>
    <property type="match status" value="1"/>
</dbReference>
<evidence type="ECO:0000313" key="3">
    <source>
        <dbReference type="EMBL" id="RWS29336.1"/>
    </source>
</evidence>
<feature type="region of interest" description="Disordered" evidence="1">
    <location>
        <begin position="216"/>
        <end position="270"/>
    </location>
</feature>
<dbReference type="STRING" id="299467.A0A443SP88"/>
<evidence type="ECO:0000256" key="1">
    <source>
        <dbReference type="SAM" id="MobiDB-lite"/>
    </source>
</evidence>
<dbReference type="InterPro" id="IPR025283">
    <property type="entry name" value="DUF4042"/>
</dbReference>
<proteinExistence type="predicted"/>
<evidence type="ECO:0000259" key="2">
    <source>
        <dbReference type="Pfam" id="PF13251"/>
    </source>
</evidence>
<dbReference type="OrthoDB" id="6515239at2759"/>
<accession>A0A443SP88</accession>
<dbReference type="VEuPathDB" id="VectorBase:LDEU002703"/>
<dbReference type="Pfam" id="PF13251">
    <property type="entry name" value="DUF4042"/>
    <property type="match status" value="1"/>
</dbReference>
<reference evidence="3 4" key="1">
    <citation type="journal article" date="2018" name="Gigascience">
        <title>Genomes of trombidid mites reveal novel predicted allergens and laterally-transferred genes associated with secondary metabolism.</title>
        <authorList>
            <person name="Dong X."/>
            <person name="Chaisiri K."/>
            <person name="Xia D."/>
            <person name="Armstrong S.D."/>
            <person name="Fang Y."/>
            <person name="Donnelly M.J."/>
            <person name="Kadowaki T."/>
            <person name="McGarry J.W."/>
            <person name="Darby A.C."/>
            <person name="Makepeace B.L."/>
        </authorList>
    </citation>
    <scope>NUCLEOTIDE SEQUENCE [LARGE SCALE GENOMIC DNA]</scope>
    <source>
        <strain evidence="3">UoL-UT</strain>
    </source>
</reference>
<feature type="compositionally biased region" description="Basic residues" evidence="1">
    <location>
        <begin position="224"/>
        <end position="239"/>
    </location>
</feature>
<feature type="domain" description="DUF4042" evidence="2">
    <location>
        <begin position="290"/>
        <end position="454"/>
    </location>
</feature>
<dbReference type="AlphaFoldDB" id="A0A443SP88"/>
<dbReference type="InterPro" id="IPR052107">
    <property type="entry name" value="HEAT6"/>
</dbReference>
<evidence type="ECO:0000313" key="4">
    <source>
        <dbReference type="Proteomes" id="UP000288716"/>
    </source>
</evidence>
<dbReference type="EMBL" id="NCKV01000960">
    <property type="protein sequence ID" value="RWS29336.1"/>
    <property type="molecule type" value="Genomic_DNA"/>
</dbReference>
<dbReference type="SUPFAM" id="SSF48371">
    <property type="entry name" value="ARM repeat"/>
    <property type="match status" value="1"/>
</dbReference>
<dbReference type="Proteomes" id="UP000288716">
    <property type="component" value="Unassembled WGS sequence"/>
</dbReference>
<dbReference type="PANTHER" id="PTHR13366:SF0">
    <property type="entry name" value="HEAT REPEAT-CONTAINING PROTEIN 6"/>
    <property type="match status" value="1"/>
</dbReference>
<name>A0A443SP88_9ACAR</name>
<comment type="caution">
    <text evidence="3">The sequence shown here is derived from an EMBL/GenBank/DDBJ whole genome shotgun (WGS) entry which is preliminary data.</text>
</comment>
<feature type="compositionally biased region" description="Polar residues" evidence="1">
    <location>
        <begin position="258"/>
        <end position="270"/>
    </location>
</feature>